<organism evidence="7 8">
    <name type="scientific">Flagellimonas algicola</name>
    <dbReference type="NCBI Taxonomy" id="2583815"/>
    <lineage>
        <taxon>Bacteria</taxon>
        <taxon>Pseudomonadati</taxon>
        <taxon>Bacteroidota</taxon>
        <taxon>Flavobacteriia</taxon>
        <taxon>Flavobacteriales</taxon>
        <taxon>Flavobacteriaceae</taxon>
        <taxon>Flagellimonas</taxon>
    </lineage>
</organism>
<feature type="transmembrane region" description="Helical" evidence="6">
    <location>
        <begin position="237"/>
        <end position="261"/>
    </location>
</feature>
<accession>A0ABY2WR41</accession>
<evidence type="ECO:0000313" key="8">
    <source>
        <dbReference type="Proteomes" id="UP000751614"/>
    </source>
</evidence>
<dbReference type="RefSeq" id="WP_138834293.1">
    <property type="nucleotide sequence ID" value="NZ_VCNI01000001.1"/>
</dbReference>
<feature type="transmembrane region" description="Helical" evidence="6">
    <location>
        <begin position="202"/>
        <end position="225"/>
    </location>
</feature>
<proteinExistence type="predicted"/>
<dbReference type="InterPro" id="IPR017039">
    <property type="entry name" value="Virul_fac_BrkB"/>
</dbReference>
<evidence type="ECO:0000256" key="1">
    <source>
        <dbReference type="ARBA" id="ARBA00004651"/>
    </source>
</evidence>
<dbReference type="EMBL" id="VCNI01000001">
    <property type="protein sequence ID" value="TMU57131.1"/>
    <property type="molecule type" value="Genomic_DNA"/>
</dbReference>
<reference evidence="7 8" key="1">
    <citation type="submission" date="2019-05" db="EMBL/GenBank/DDBJ databases">
        <title>Flagellimonas sp. AsT0115, sp. nov., isolated from a marine red algae, Asparagopsis taxiformis.</title>
        <authorList>
            <person name="Kim J."/>
            <person name="Jeong S.E."/>
            <person name="Jeon C.O."/>
        </authorList>
    </citation>
    <scope>NUCLEOTIDE SEQUENCE [LARGE SCALE GENOMIC DNA]</scope>
    <source>
        <strain evidence="7 8">AsT0115</strain>
    </source>
</reference>
<evidence type="ECO:0000256" key="5">
    <source>
        <dbReference type="ARBA" id="ARBA00023136"/>
    </source>
</evidence>
<sequence>MIKFTKEVFNHFFSGNTFQKGAALAYYAVFSMLPMIMIIISILGLLFGKQAVSGEIYGQLNGILGAEASTQIEDIIKNHHTQHNGIVTSIIGFVTLGLSASGMFSQIHNAFNSLWNIKAKPKSSVINYLSKHTVSFLILIVMFFLILTSTAINSFLVKHGNNLPSDYRFTYLYEHIASFVVLTLVFAIMFKFLGDAQIHWKAAVFGGAFTALLFIFGKIGIGMYIGHSHVSSTFGSASVLALLMLWVYYTSQLIFLGASFVKIISNRLGYEILPNANAVRVEHVEVAD</sequence>
<dbReference type="PIRSF" id="PIRSF035875">
    <property type="entry name" value="RNase_BN"/>
    <property type="match status" value="1"/>
</dbReference>
<evidence type="ECO:0000256" key="3">
    <source>
        <dbReference type="ARBA" id="ARBA00022692"/>
    </source>
</evidence>
<keyword evidence="4 6" id="KW-1133">Transmembrane helix</keyword>
<keyword evidence="5 6" id="KW-0472">Membrane</keyword>
<feature type="transmembrane region" description="Helical" evidence="6">
    <location>
        <begin position="169"/>
        <end position="190"/>
    </location>
</feature>
<keyword evidence="8" id="KW-1185">Reference proteome</keyword>
<feature type="transmembrane region" description="Helical" evidence="6">
    <location>
        <begin position="136"/>
        <end position="157"/>
    </location>
</feature>
<evidence type="ECO:0000256" key="4">
    <source>
        <dbReference type="ARBA" id="ARBA00022989"/>
    </source>
</evidence>
<keyword evidence="3 6" id="KW-0812">Transmembrane</keyword>
<name>A0ABY2WR41_9FLAO</name>
<comment type="subcellular location">
    <subcellularLocation>
        <location evidence="1">Cell membrane</location>
        <topology evidence="1">Multi-pass membrane protein</topology>
    </subcellularLocation>
</comment>
<feature type="transmembrane region" description="Helical" evidence="6">
    <location>
        <begin position="24"/>
        <end position="47"/>
    </location>
</feature>
<evidence type="ECO:0000256" key="2">
    <source>
        <dbReference type="ARBA" id="ARBA00022475"/>
    </source>
</evidence>
<dbReference type="Pfam" id="PF03631">
    <property type="entry name" value="Virul_fac_BrkB"/>
    <property type="match status" value="1"/>
</dbReference>
<evidence type="ECO:0000313" key="7">
    <source>
        <dbReference type="EMBL" id="TMU57131.1"/>
    </source>
</evidence>
<dbReference type="PANTHER" id="PTHR30213">
    <property type="entry name" value="INNER MEMBRANE PROTEIN YHJD"/>
    <property type="match status" value="1"/>
</dbReference>
<dbReference type="NCBIfam" id="TIGR00765">
    <property type="entry name" value="yihY_not_rbn"/>
    <property type="match status" value="1"/>
</dbReference>
<gene>
    <name evidence="7" type="ORF">FGG15_06170</name>
</gene>
<comment type="caution">
    <text evidence="7">The sequence shown here is derived from an EMBL/GenBank/DDBJ whole genome shotgun (WGS) entry which is preliminary data.</text>
</comment>
<dbReference type="Proteomes" id="UP000751614">
    <property type="component" value="Unassembled WGS sequence"/>
</dbReference>
<protein>
    <submittedName>
        <fullName evidence="7">YihY/virulence factor BrkB family protein</fullName>
    </submittedName>
</protein>
<keyword evidence="2" id="KW-1003">Cell membrane</keyword>
<evidence type="ECO:0000256" key="6">
    <source>
        <dbReference type="SAM" id="Phobius"/>
    </source>
</evidence>
<dbReference type="PANTHER" id="PTHR30213:SF1">
    <property type="entry name" value="INNER MEMBRANE PROTEIN YHJD"/>
    <property type="match status" value="1"/>
</dbReference>